<comment type="caution">
    <text evidence="2">The sequence shown here is derived from an EMBL/GenBank/DDBJ whole genome shotgun (WGS) entry which is preliminary data.</text>
</comment>
<sequence length="574" mass="63572">MSSHRPASAGSVTGVERRLPTRAHQGVTTDMAVAAAESAGVCIRPLLRRVTDRATGAVTTVPIACGSTREKVCPSCAEKARRLRMHQCREGWHLTEDPPRHIEEPDTEQLEGDNQDDDGPVQLDEDDEQDDEGTPERRVRSTRHLPGFPDLPTVPVEDRTIGTAFTDEKTGRTYRPSMFLTLTLPSYGKVLPGTGIPRNPARYDYRRAALDALLFPRLVDRFWQNLRRAAGYKVQYFAAVEPQRRLAPHLHAAVRGAIPRATIKAVARGTYAAIWWPSIDEVVYDGDTLPVWDRDRETYTDPTSGAALRTWQDALDRLDAGRAIGEDVEPMHVLTFGTQVDIKGLLGGTPDSDRAVRYLCKYLTKSIADTYAAPPATGHVDGPERGSDPAVLAYERHIDRLHREVRWLPCSPTCANWLRHGIQPKDPGPGLIPGACPSKAHDRDNLGLGGRRVLVSRHWSGKTLTQHKADRAAVVRAVLTEAGIEASEADRLAADVLHEDGLPRFVWEDVPVRDRDYTAVITASLRQAQRWRTQYDDAKRRADKRKSQRGSPPRAPVDSHSATTHCAPTGAQPD</sequence>
<gene>
    <name evidence="2" type="ORF">GCM10009858_39150</name>
</gene>
<dbReference type="Pfam" id="PF20199">
    <property type="entry name" value="RepSA"/>
    <property type="match status" value="1"/>
</dbReference>
<protein>
    <recommendedName>
        <fullName evidence="4">Replication initiation protein</fullName>
    </recommendedName>
</protein>
<feature type="region of interest" description="Disordered" evidence="1">
    <location>
        <begin position="95"/>
        <end position="156"/>
    </location>
</feature>
<feature type="compositionally biased region" description="Basic and acidic residues" evidence="1">
    <location>
        <begin position="95"/>
        <end position="104"/>
    </location>
</feature>
<feature type="region of interest" description="Disordered" evidence="1">
    <location>
        <begin position="1"/>
        <end position="23"/>
    </location>
</feature>
<evidence type="ECO:0000256" key="1">
    <source>
        <dbReference type="SAM" id="MobiDB-lite"/>
    </source>
</evidence>
<feature type="region of interest" description="Disordered" evidence="1">
    <location>
        <begin position="531"/>
        <end position="574"/>
    </location>
</feature>
<evidence type="ECO:0008006" key="4">
    <source>
        <dbReference type="Google" id="ProtNLM"/>
    </source>
</evidence>
<organism evidence="2 3">
    <name type="scientific">Terrabacter carboxydivorans</name>
    <dbReference type="NCBI Taxonomy" id="619730"/>
    <lineage>
        <taxon>Bacteria</taxon>
        <taxon>Bacillati</taxon>
        <taxon>Actinomycetota</taxon>
        <taxon>Actinomycetes</taxon>
        <taxon>Micrococcales</taxon>
        <taxon>Intrasporangiaceae</taxon>
        <taxon>Terrabacter</taxon>
    </lineage>
</organism>
<name>A0ABP5ZG86_9MICO</name>
<evidence type="ECO:0000313" key="3">
    <source>
        <dbReference type="Proteomes" id="UP001500730"/>
    </source>
</evidence>
<accession>A0ABP5ZG86</accession>
<evidence type="ECO:0000313" key="2">
    <source>
        <dbReference type="EMBL" id="GAA2497054.1"/>
    </source>
</evidence>
<dbReference type="InterPro" id="IPR046828">
    <property type="entry name" value="RepSA"/>
</dbReference>
<dbReference type="EMBL" id="BAAARE010000021">
    <property type="protein sequence ID" value="GAA2497054.1"/>
    <property type="molecule type" value="Genomic_DNA"/>
</dbReference>
<keyword evidence="3" id="KW-1185">Reference proteome</keyword>
<dbReference type="Proteomes" id="UP001500730">
    <property type="component" value="Unassembled WGS sequence"/>
</dbReference>
<feature type="compositionally biased region" description="Acidic residues" evidence="1">
    <location>
        <begin position="105"/>
        <end position="133"/>
    </location>
</feature>
<reference evidence="3" key="1">
    <citation type="journal article" date="2019" name="Int. J. Syst. Evol. Microbiol.">
        <title>The Global Catalogue of Microorganisms (GCM) 10K type strain sequencing project: providing services to taxonomists for standard genome sequencing and annotation.</title>
        <authorList>
            <consortium name="The Broad Institute Genomics Platform"/>
            <consortium name="The Broad Institute Genome Sequencing Center for Infectious Disease"/>
            <person name="Wu L."/>
            <person name="Ma J."/>
        </authorList>
    </citation>
    <scope>NUCLEOTIDE SEQUENCE [LARGE SCALE GENOMIC DNA]</scope>
    <source>
        <strain evidence="3">JCM 16259</strain>
    </source>
</reference>
<proteinExistence type="predicted"/>